<organism evidence="12 13">
    <name type="scientific">Diplocarpon rosae</name>
    <dbReference type="NCBI Taxonomy" id="946125"/>
    <lineage>
        <taxon>Eukaryota</taxon>
        <taxon>Fungi</taxon>
        <taxon>Dikarya</taxon>
        <taxon>Ascomycota</taxon>
        <taxon>Pezizomycotina</taxon>
        <taxon>Leotiomycetes</taxon>
        <taxon>Helotiales</taxon>
        <taxon>Drepanopezizaceae</taxon>
        <taxon>Diplocarpon</taxon>
    </lineage>
</organism>
<feature type="compositionally biased region" description="Low complexity" evidence="10">
    <location>
        <begin position="129"/>
        <end position="138"/>
    </location>
</feature>
<sequence>MSENYTPGENTLQVAPYTTVFLSQRDLSLRVPINFVTTPGVSLTAACFTGNRYEDDSSANCLSNLLSIGFRRFVIDLYWDESRNVWSFCPVAIPASIPDLSPFSTLTISSNTTASSSSSLLASGTSSSTFITSTSSSTNRVLQPRQDTTRTALSPLSSASTSAAIVADSSLGNILPSITSIPDLPTQPFVSIGPYVCTTTINLSVFYTQFLDYIQKTENTLQAHLIYLILNIHASSSTNSPNSPAPEPSNLPTGSNLLGYQFMANLSDFLYTRTNLFSDRSNLNSSWYGVSREIYTPVEGYYQTASSPEGILSTEDGWPSESYIELARSKRLLLGWGTVDPQMAGYNFSGDSDIIFPNGFIEDVETNVSVTADGNLTSGCFFRSDTVELAKTNSSWAVSTAVPDFSYPITASADIDPLLELTQTTTSCGISAQLNKTLLSVPAFVDPVPYQSFSYATIWSWAPNEPRNTSDLDSDVFRCAVSNRDLSGRWIVDDCTQKRYAACRARGQPYNWTLTPITTPYNTAERHCPQSYDFAVPRTALENSYRRYHVPSISVSLALRTVPSLSPASSQ</sequence>
<dbReference type="EMBL" id="JAUBYV010000006">
    <property type="protein sequence ID" value="KAK2626418.1"/>
    <property type="molecule type" value="Genomic_DNA"/>
</dbReference>
<evidence type="ECO:0000256" key="4">
    <source>
        <dbReference type="ARBA" id="ARBA00022989"/>
    </source>
</evidence>
<dbReference type="CDD" id="cd00037">
    <property type="entry name" value="CLECT"/>
    <property type="match status" value="1"/>
</dbReference>
<evidence type="ECO:0000256" key="6">
    <source>
        <dbReference type="ARBA" id="ARBA00023180"/>
    </source>
</evidence>
<dbReference type="Pfam" id="PF25506">
    <property type="entry name" value="TIM-barrel_MTC6"/>
    <property type="match status" value="1"/>
</dbReference>
<evidence type="ECO:0000256" key="10">
    <source>
        <dbReference type="SAM" id="MobiDB-lite"/>
    </source>
</evidence>
<evidence type="ECO:0000256" key="1">
    <source>
        <dbReference type="ARBA" id="ARBA00004479"/>
    </source>
</evidence>
<dbReference type="InterPro" id="IPR057530">
    <property type="entry name" value="TIM-barrel_MTC6"/>
</dbReference>
<keyword evidence="4" id="KW-1133">Transmembrane helix</keyword>
<keyword evidence="2" id="KW-0812">Transmembrane</keyword>
<evidence type="ECO:0000313" key="12">
    <source>
        <dbReference type="EMBL" id="KAK2626418.1"/>
    </source>
</evidence>
<dbReference type="Proteomes" id="UP001285354">
    <property type="component" value="Unassembled WGS sequence"/>
</dbReference>
<comment type="similarity">
    <text evidence="8">Belongs to the MTC6 family.</text>
</comment>
<dbReference type="AlphaFoldDB" id="A0AAD9WDR4"/>
<dbReference type="GO" id="GO:0016020">
    <property type="term" value="C:membrane"/>
    <property type="evidence" value="ECO:0007669"/>
    <property type="project" value="UniProtKB-SubCell"/>
</dbReference>
<dbReference type="PANTHER" id="PTHR35518:SF2">
    <property type="entry name" value="MAINTENANCE OF TELOMERE CAPPING PROTEIN 6"/>
    <property type="match status" value="1"/>
</dbReference>
<evidence type="ECO:0000256" key="9">
    <source>
        <dbReference type="ARBA" id="ARBA00039865"/>
    </source>
</evidence>
<comment type="function">
    <text evidence="7">May be involved in telomere capping.</text>
</comment>
<name>A0AAD9WDR4_9HELO</name>
<feature type="domain" description="MTC6 partial TIM-barrel" evidence="11">
    <location>
        <begin position="19"/>
        <end position="382"/>
    </location>
</feature>
<proteinExistence type="inferred from homology"/>
<keyword evidence="5" id="KW-0472">Membrane</keyword>
<evidence type="ECO:0000256" key="5">
    <source>
        <dbReference type="ARBA" id="ARBA00023136"/>
    </source>
</evidence>
<reference evidence="12" key="1">
    <citation type="submission" date="2023-06" db="EMBL/GenBank/DDBJ databases">
        <title>Draft genome of Marssonina rosae.</title>
        <authorList>
            <person name="Cheng Q."/>
        </authorList>
    </citation>
    <scope>NUCLEOTIDE SEQUENCE</scope>
    <source>
        <strain evidence="12">R4</strain>
    </source>
</reference>
<comment type="caution">
    <text evidence="12">The sequence shown here is derived from an EMBL/GenBank/DDBJ whole genome shotgun (WGS) entry which is preliminary data.</text>
</comment>
<protein>
    <recommendedName>
        <fullName evidence="9">Maintenance of telomere capping protein 6</fullName>
    </recommendedName>
</protein>
<keyword evidence="3" id="KW-0732">Signal</keyword>
<feature type="region of interest" description="Disordered" evidence="10">
    <location>
        <begin position="129"/>
        <end position="153"/>
    </location>
</feature>
<accession>A0AAD9WDR4</accession>
<evidence type="ECO:0000256" key="3">
    <source>
        <dbReference type="ARBA" id="ARBA00022729"/>
    </source>
</evidence>
<gene>
    <name evidence="12" type="ORF">QTJ16_004680</name>
</gene>
<evidence type="ECO:0000259" key="11">
    <source>
        <dbReference type="Pfam" id="PF25506"/>
    </source>
</evidence>
<keyword evidence="6" id="KW-0325">Glycoprotein</keyword>
<evidence type="ECO:0000313" key="13">
    <source>
        <dbReference type="Proteomes" id="UP001285354"/>
    </source>
</evidence>
<evidence type="ECO:0000256" key="8">
    <source>
        <dbReference type="ARBA" id="ARBA00038159"/>
    </source>
</evidence>
<keyword evidence="13" id="KW-1185">Reference proteome</keyword>
<comment type="subcellular location">
    <subcellularLocation>
        <location evidence="1">Membrane</location>
        <topology evidence="1">Single-pass type I membrane protein</topology>
    </subcellularLocation>
</comment>
<evidence type="ECO:0000256" key="7">
    <source>
        <dbReference type="ARBA" id="ARBA00037703"/>
    </source>
</evidence>
<evidence type="ECO:0000256" key="2">
    <source>
        <dbReference type="ARBA" id="ARBA00022692"/>
    </source>
</evidence>
<dbReference type="InterPro" id="IPR051008">
    <property type="entry name" value="Telomere_Capping_Maintenance"/>
</dbReference>
<dbReference type="PANTHER" id="PTHR35518">
    <property type="entry name" value="MAINTENANCE OF TELOMOERE CAPPING"/>
    <property type="match status" value="1"/>
</dbReference>